<evidence type="ECO:0000256" key="1">
    <source>
        <dbReference type="ARBA" id="ARBA00004123"/>
    </source>
</evidence>
<dbReference type="HOGENOM" id="CLU_1328441_0_0_1"/>
<dbReference type="Gramene" id="EOY26424">
    <property type="protein sequence ID" value="EOY26424"/>
    <property type="gene ID" value="TCM_028037"/>
</dbReference>
<name>A0A061GH86_THECC</name>
<dbReference type="PANTHER" id="PTHR12214">
    <property type="entry name" value="GC-RICH SEQUENCE DNA-BINDING FACTOR"/>
    <property type="match status" value="1"/>
</dbReference>
<protein>
    <submittedName>
        <fullName evidence="3">GC-rich sequence DNA-binding factor-like protein, putative</fullName>
    </submittedName>
</protein>
<keyword evidence="4" id="KW-1185">Reference proteome</keyword>
<dbReference type="GO" id="GO:0005634">
    <property type="term" value="C:nucleus"/>
    <property type="evidence" value="ECO:0007669"/>
    <property type="project" value="UniProtKB-SubCell"/>
</dbReference>
<reference evidence="3 4" key="1">
    <citation type="journal article" date="2013" name="Genome Biol.">
        <title>The genome sequence of the most widely cultivated cacao type and its use to identify candidate genes regulating pod color.</title>
        <authorList>
            <person name="Motamayor J.C."/>
            <person name="Mockaitis K."/>
            <person name="Schmutz J."/>
            <person name="Haiminen N."/>
            <person name="Iii D.L."/>
            <person name="Cornejo O."/>
            <person name="Findley S.D."/>
            <person name="Zheng P."/>
            <person name="Utro F."/>
            <person name="Royaert S."/>
            <person name="Saski C."/>
            <person name="Jenkins J."/>
            <person name="Podicheti R."/>
            <person name="Zhao M."/>
            <person name="Scheffler B.E."/>
            <person name="Stack J.C."/>
            <person name="Feltus F.A."/>
            <person name="Mustiga G.M."/>
            <person name="Amores F."/>
            <person name="Phillips W."/>
            <person name="Marelli J.P."/>
            <person name="May G.D."/>
            <person name="Shapiro H."/>
            <person name="Ma J."/>
            <person name="Bustamante C.D."/>
            <person name="Schnell R.J."/>
            <person name="Main D."/>
            <person name="Gilbert D."/>
            <person name="Parida L."/>
            <person name="Kuhn D.N."/>
        </authorList>
    </citation>
    <scope>NUCLEOTIDE SEQUENCE [LARGE SCALE GENOMIC DNA]</scope>
    <source>
        <strain evidence="4">cv. Matina 1-6</strain>
    </source>
</reference>
<dbReference type="GO" id="GO:0000398">
    <property type="term" value="P:mRNA splicing, via spliceosome"/>
    <property type="evidence" value="ECO:0007669"/>
    <property type="project" value="InterPro"/>
</dbReference>
<organism evidence="3 4">
    <name type="scientific">Theobroma cacao</name>
    <name type="common">Cacao</name>
    <name type="synonym">Cocoa</name>
    <dbReference type="NCBI Taxonomy" id="3641"/>
    <lineage>
        <taxon>Eukaryota</taxon>
        <taxon>Viridiplantae</taxon>
        <taxon>Streptophyta</taxon>
        <taxon>Embryophyta</taxon>
        <taxon>Tracheophyta</taxon>
        <taxon>Spermatophyta</taxon>
        <taxon>Magnoliopsida</taxon>
        <taxon>eudicotyledons</taxon>
        <taxon>Gunneridae</taxon>
        <taxon>Pentapetalae</taxon>
        <taxon>rosids</taxon>
        <taxon>malvids</taxon>
        <taxon>Malvales</taxon>
        <taxon>Malvaceae</taxon>
        <taxon>Byttnerioideae</taxon>
        <taxon>Theobroma</taxon>
    </lineage>
</organism>
<proteinExistence type="predicted"/>
<dbReference type="eggNOG" id="KOG2136">
    <property type="taxonomic scope" value="Eukaryota"/>
</dbReference>
<sequence length="207" mass="23307">MKGIAASEALAELLVTIRTGLSEAVAYIMVPTWSPLVMKAEPNAALVAAYQFGMSVRLMRNICFWKEILALPVLEKLALDDLLYGKILPHVRNITSDVQYAVKRTERIVASLSGCGQAQMPHKIPAVFLCFHFLRDIYCKNLCSHKLQPLVDCVLLLGKTLERRLAYGVTESETGGLARRLKKMLVERNEYDSARDIARRFHLKEAF</sequence>
<dbReference type="PANTHER" id="PTHR12214:SF0">
    <property type="entry name" value="LD29489P"/>
    <property type="match status" value="1"/>
</dbReference>
<dbReference type="Proteomes" id="UP000026915">
    <property type="component" value="Chromosome 6"/>
</dbReference>
<comment type="subcellular location">
    <subcellularLocation>
        <location evidence="1">Nucleus</location>
    </subcellularLocation>
</comment>
<gene>
    <name evidence="3" type="ORF">TCM_028037</name>
</gene>
<keyword evidence="3" id="KW-0238">DNA-binding</keyword>
<dbReference type="AlphaFoldDB" id="A0A061GH86"/>
<accession>A0A061GH86</accession>
<dbReference type="EMBL" id="CM001884">
    <property type="protein sequence ID" value="EOY26424.1"/>
    <property type="molecule type" value="Genomic_DNA"/>
</dbReference>
<dbReference type="STRING" id="3641.A0A061GH86"/>
<dbReference type="InParanoid" id="A0A061GH86"/>
<dbReference type="InterPro" id="IPR012890">
    <property type="entry name" value="GCFC2-like"/>
</dbReference>
<evidence type="ECO:0000313" key="4">
    <source>
        <dbReference type="Proteomes" id="UP000026915"/>
    </source>
</evidence>
<keyword evidence="2" id="KW-0539">Nucleus</keyword>
<evidence type="ECO:0000256" key="2">
    <source>
        <dbReference type="ARBA" id="ARBA00023242"/>
    </source>
</evidence>
<evidence type="ECO:0000313" key="3">
    <source>
        <dbReference type="EMBL" id="EOY26424.1"/>
    </source>
</evidence>
<dbReference type="GO" id="GO:0003677">
    <property type="term" value="F:DNA binding"/>
    <property type="evidence" value="ECO:0007669"/>
    <property type="project" value="UniProtKB-KW"/>
</dbReference>
<dbReference type="OMA" id="GMPENAN"/>